<dbReference type="Pfam" id="PF07885">
    <property type="entry name" value="Ion_trans_2"/>
    <property type="match status" value="1"/>
</dbReference>
<keyword evidence="4" id="KW-1185">Reference proteome</keyword>
<dbReference type="SUPFAM" id="SSF81324">
    <property type="entry name" value="Voltage-gated potassium channels"/>
    <property type="match status" value="1"/>
</dbReference>
<dbReference type="InterPro" id="IPR013099">
    <property type="entry name" value="K_chnl_dom"/>
</dbReference>
<protein>
    <submittedName>
        <fullName evidence="3">Voltage-gated ion channel superfamily</fullName>
    </submittedName>
</protein>
<dbReference type="AlphaFoldDB" id="A0A6A0A4P8"/>
<dbReference type="Proteomes" id="UP000485058">
    <property type="component" value="Unassembled WGS sequence"/>
</dbReference>
<accession>A0A6A0A4P8</accession>
<feature type="non-terminal residue" evidence="3">
    <location>
        <position position="1"/>
    </location>
</feature>
<evidence type="ECO:0000256" key="1">
    <source>
        <dbReference type="SAM" id="Phobius"/>
    </source>
</evidence>
<keyword evidence="1" id="KW-1133">Transmembrane helix</keyword>
<feature type="transmembrane region" description="Helical" evidence="1">
    <location>
        <begin position="13"/>
        <end position="38"/>
    </location>
</feature>
<reference evidence="3 4" key="1">
    <citation type="submission" date="2020-02" db="EMBL/GenBank/DDBJ databases">
        <title>Draft genome sequence of Haematococcus lacustris strain NIES-144.</title>
        <authorList>
            <person name="Morimoto D."/>
            <person name="Nakagawa S."/>
            <person name="Yoshida T."/>
            <person name="Sawayama S."/>
        </authorList>
    </citation>
    <scope>NUCLEOTIDE SEQUENCE [LARGE SCALE GENOMIC DNA]</scope>
    <source>
        <strain evidence="3 4">NIES-144</strain>
    </source>
</reference>
<dbReference type="Gene3D" id="1.10.287.70">
    <property type="match status" value="1"/>
</dbReference>
<proteinExistence type="predicted"/>
<feature type="domain" description="Potassium channel" evidence="2">
    <location>
        <begin position="1"/>
        <end position="36"/>
    </location>
</feature>
<keyword evidence="1" id="KW-0472">Membrane</keyword>
<keyword evidence="1" id="KW-0812">Transmembrane</keyword>
<evidence type="ECO:0000313" key="4">
    <source>
        <dbReference type="Proteomes" id="UP000485058"/>
    </source>
</evidence>
<evidence type="ECO:0000313" key="3">
    <source>
        <dbReference type="EMBL" id="GFH27498.1"/>
    </source>
</evidence>
<sequence length="78" mass="8254">YGDVFPLTALGKLIASLAMLLGVVLLALPISVLSSNIVTRWLDMKKQHARGSSPPPPHLLLYEGLLGRHSASGLQGPV</sequence>
<organism evidence="3 4">
    <name type="scientific">Haematococcus lacustris</name>
    <name type="common">Green alga</name>
    <name type="synonym">Haematococcus pluvialis</name>
    <dbReference type="NCBI Taxonomy" id="44745"/>
    <lineage>
        <taxon>Eukaryota</taxon>
        <taxon>Viridiplantae</taxon>
        <taxon>Chlorophyta</taxon>
        <taxon>core chlorophytes</taxon>
        <taxon>Chlorophyceae</taxon>
        <taxon>CS clade</taxon>
        <taxon>Chlamydomonadales</taxon>
        <taxon>Haematococcaceae</taxon>
        <taxon>Haematococcus</taxon>
    </lineage>
</organism>
<comment type="caution">
    <text evidence="3">The sequence shown here is derived from an EMBL/GenBank/DDBJ whole genome shotgun (WGS) entry which is preliminary data.</text>
</comment>
<evidence type="ECO:0000259" key="2">
    <source>
        <dbReference type="Pfam" id="PF07885"/>
    </source>
</evidence>
<name>A0A6A0A4P8_HAELA</name>
<dbReference type="EMBL" id="BLLF01003497">
    <property type="protein sequence ID" value="GFH27498.1"/>
    <property type="molecule type" value="Genomic_DNA"/>
</dbReference>
<gene>
    <name evidence="3" type="ORF">HaLaN_25828</name>
</gene>